<dbReference type="InterPro" id="IPR004358">
    <property type="entry name" value="Sig_transdc_His_kin-like_C"/>
</dbReference>
<evidence type="ECO:0000313" key="14">
    <source>
        <dbReference type="Proteomes" id="UP000324104"/>
    </source>
</evidence>
<name>A0A5D5AUB6_9EURY</name>
<dbReference type="Pfam" id="PF00512">
    <property type="entry name" value="HisKA"/>
    <property type="match status" value="1"/>
</dbReference>
<dbReference type="InterPro" id="IPR035965">
    <property type="entry name" value="PAS-like_dom_sf"/>
</dbReference>
<organism evidence="13 14">
    <name type="scientific">Natrialba swarupiae</name>
    <dbReference type="NCBI Taxonomy" id="2448032"/>
    <lineage>
        <taxon>Archaea</taxon>
        <taxon>Methanobacteriati</taxon>
        <taxon>Methanobacteriota</taxon>
        <taxon>Stenosarchaea group</taxon>
        <taxon>Halobacteria</taxon>
        <taxon>Halobacteriales</taxon>
        <taxon>Natrialbaceae</taxon>
        <taxon>Natrialba</taxon>
    </lineage>
</organism>
<dbReference type="Gene3D" id="3.30.450.20">
    <property type="entry name" value="PAS domain"/>
    <property type="match status" value="1"/>
</dbReference>
<feature type="transmembrane region" description="Helical" evidence="9">
    <location>
        <begin position="50"/>
        <end position="69"/>
    </location>
</feature>
<keyword evidence="3" id="KW-0597">Phosphoprotein</keyword>
<dbReference type="EC" id="2.7.13.3" evidence="2"/>
<dbReference type="InterPro" id="IPR000700">
    <property type="entry name" value="PAS-assoc_C"/>
</dbReference>
<dbReference type="PROSITE" id="PS50112">
    <property type="entry name" value="PAS"/>
    <property type="match status" value="1"/>
</dbReference>
<keyword evidence="7" id="KW-0175">Coiled coil</keyword>
<evidence type="ECO:0000313" key="13">
    <source>
        <dbReference type="EMBL" id="TYT63432.1"/>
    </source>
</evidence>
<dbReference type="InterPro" id="IPR005467">
    <property type="entry name" value="His_kinase_dom"/>
</dbReference>
<dbReference type="Pfam" id="PF08448">
    <property type="entry name" value="PAS_4"/>
    <property type="match status" value="1"/>
</dbReference>
<evidence type="ECO:0000259" key="10">
    <source>
        <dbReference type="PROSITE" id="PS50109"/>
    </source>
</evidence>
<dbReference type="SUPFAM" id="SSF47384">
    <property type="entry name" value="Homodimeric domain of signal transducing histidine kinase"/>
    <property type="match status" value="1"/>
</dbReference>
<dbReference type="CDD" id="cd00130">
    <property type="entry name" value="PAS"/>
    <property type="match status" value="1"/>
</dbReference>
<feature type="transmembrane region" description="Helical" evidence="9">
    <location>
        <begin position="222"/>
        <end position="241"/>
    </location>
</feature>
<dbReference type="Proteomes" id="UP000324104">
    <property type="component" value="Unassembled WGS sequence"/>
</dbReference>
<feature type="transmembrane region" description="Helical" evidence="9">
    <location>
        <begin position="158"/>
        <end position="181"/>
    </location>
</feature>
<evidence type="ECO:0000256" key="4">
    <source>
        <dbReference type="ARBA" id="ARBA00022679"/>
    </source>
</evidence>
<gene>
    <name evidence="13" type="ORF">FYC77_02335</name>
</gene>
<dbReference type="GO" id="GO:0016020">
    <property type="term" value="C:membrane"/>
    <property type="evidence" value="ECO:0007669"/>
    <property type="project" value="UniProtKB-SubCell"/>
</dbReference>
<dbReference type="InterPro" id="IPR036097">
    <property type="entry name" value="HisK_dim/P_sf"/>
</dbReference>
<feature type="domain" description="PAS" evidence="11">
    <location>
        <begin position="254"/>
        <end position="301"/>
    </location>
</feature>
<feature type="compositionally biased region" description="Basic and acidic residues" evidence="8">
    <location>
        <begin position="308"/>
        <end position="317"/>
    </location>
</feature>
<dbReference type="Pfam" id="PF02518">
    <property type="entry name" value="HATPase_c"/>
    <property type="match status" value="1"/>
</dbReference>
<dbReference type="CDD" id="cd00082">
    <property type="entry name" value="HisKA"/>
    <property type="match status" value="1"/>
</dbReference>
<dbReference type="PROSITE" id="PS50113">
    <property type="entry name" value="PAC"/>
    <property type="match status" value="1"/>
</dbReference>
<reference evidence="13 14" key="1">
    <citation type="submission" date="2019-08" db="EMBL/GenBank/DDBJ databases">
        <title>Archaea genome.</title>
        <authorList>
            <person name="Kajale S."/>
            <person name="Shouche Y."/>
            <person name="Deshpande N."/>
            <person name="Sharma A."/>
        </authorList>
    </citation>
    <scope>NUCLEOTIDE SEQUENCE [LARGE SCALE GENOMIC DNA]</scope>
    <source>
        <strain evidence="13 14">ESP3B_9</strain>
    </source>
</reference>
<dbReference type="Gene3D" id="3.30.565.10">
    <property type="entry name" value="Histidine kinase-like ATPase, C-terminal domain"/>
    <property type="match status" value="1"/>
</dbReference>
<keyword evidence="14" id="KW-1185">Reference proteome</keyword>
<comment type="catalytic activity">
    <reaction evidence="1">
        <text>ATP + protein L-histidine = ADP + protein N-phospho-L-histidine.</text>
        <dbReference type="EC" id="2.7.13.3"/>
    </reaction>
</comment>
<proteinExistence type="predicted"/>
<dbReference type="PANTHER" id="PTHR42878">
    <property type="entry name" value="TWO-COMPONENT HISTIDINE KINASE"/>
    <property type="match status" value="1"/>
</dbReference>
<dbReference type="InterPro" id="IPR003661">
    <property type="entry name" value="HisK_dim/P_dom"/>
</dbReference>
<accession>A0A5D5AUB6</accession>
<keyword evidence="4" id="KW-0808">Transferase</keyword>
<dbReference type="RefSeq" id="WP_149079899.1">
    <property type="nucleotide sequence ID" value="NZ_VTAW01000002.1"/>
</dbReference>
<keyword evidence="6 9" id="KW-0472">Membrane</keyword>
<dbReference type="SMART" id="SM00388">
    <property type="entry name" value="HisKA"/>
    <property type="match status" value="1"/>
</dbReference>
<dbReference type="PROSITE" id="PS50109">
    <property type="entry name" value="HIS_KIN"/>
    <property type="match status" value="1"/>
</dbReference>
<evidence type="ECO:0000256" key="1">
    <source>
        <dbReference type="ARBA" id="ARBA00000085"/>
    </source>
</evidence>
<comment type="caution">
    <text evidence="13">The sequence shown here is derived from an EMBL/GenBank/DDBJ whole genome shotgun (WGS) entry which is preliminary data.</text>
</comment>
<dbReference type="EMBL" id="VTAW01000002">
    <property type="protein sequence ID" value="TYT63432.1"/>
    <property type="molecule type" value="Genomic_DNA"/>
</dbReference>
<dbReference type="PRINTS" id="PR00344">
    <property type="entry name" value="BCTRLSENSOR"/>
</dbReference>
<evidence type="ECO:0000256" key="7">
    <source>
        <dbReference type="SAM" id="Coils"/>
    </source>
</evidence>
<dbReference type="PANTHER" id="PTHR42878:SF15">
    <property type="entry name" value="BACTERIOPHYTOCHROME"/>
    <property type="match status" value="1"/>
</dbReference>
<feature type="transmembrane region" description="Helical" evidence="9">
    <location>
        <begin position="112"/>
        <end position="131"/>
    </location>
</feature>
<evidence type="ECO:0000256" key="9">
    <source>
        <dbReference type="SAM" id="Phobius"/>
    </source>
</evidence>
<dbReference type="SUPFAM" id="SSF55874">
    <property type="entry name" value="ATPase domain of HSP90 chaperone/DNA topoisomerase II/histidine kinase"/>
    <property type="match status" value="1"/>
</dbReference>
<dbReference type="SUPFAM" id="SSF55785">
    <property type="entry name" value="PYP-like sensor domain (PAS domain)"/>
    <property type="match status" value="1"/>
</dbReference>
<feature type="transmembrane region" description="Helical" evidence="9">
    <location>
        <begin position="20"/>
        <end position="38"/>
    </location>
</feature>
<evidence type="ECO:0000256" key="6">
    <source>
        <dbReference type="ARBA" id="ARBA00023136"/>
    </source>
</evidence>
<dbReference type="GO" id="GO:0000155">
    <property type="term" value="F:phosphorelay sensor kinase activity"/>
    <property type="evidence" value="ECO:0007669"/>
    <property type="project" value="InterPro"/>
</dbReference>
<dbReference type="InterPro" id="IPR000014">
    <property type="entry name" value="PAS"/>
</dbReference>
<feature type="transmembrane region" description="Helical" evidence="9">
    <location>
        <begin position="193"/>
        <end position="210"/>
    </location>
</feature>
<evidence type="ECO:0000256" key="2">
    <source>
        <dbReference type="ARBA" id="ARBA00012438"/>
    </source>
</evidence>
<feature type="domain" description="Histidine kinase" evidence="10">
    <location>
        <begin position="439"/>
        <end position="651"/>
    </location>
</feature>
<evidence type="ECO:0000259" key="11">
    <source>
        <dbReference type="PROSITE" id="PS50112"/>
    </source>
</evidence>
<dbReference type="GO" id="GO:0007234">
    <property type="term" value="P:osmosensory signaling via phosphorelay pathway"/>
    <property type="evidence" value="ECO:0007669"/>
    <property type="project" value="TreeGrafter"/>
</dbReference>
<feature type="region of interest" description="Disordered" evidence="8">
    <location>
        <begin position="295"/>
        <end position="377"/>
    </location>
</feature>
<feature type="domain" description="PAC" evidence="12">
    <location>
        <begin position="368"/>
        <end position="421"/>
    </location>
</feature>
<dbReference type="InterPro" id="IPR013656">
    <property type="entry name" value="PAS_4"/>
</dbReference>
<dbReference type="GO" id="GO:0030295">
    <property type="term" value="F:protein kinase activator activity"/>
    <property type="evidence" value="ECO:0007669"/>
    <property type="project" value="TreeGrafter"/>
</dbReference>
<keyword evidence="9" id="KW-0812">Transmembrane</keyword>
<feature type="compositionally biased region" description="Low complexity" evidence="8">
    <location>
        <begin position="321"/>
        <end position="334"/>
    </location>
</feature>
<sequence length="654" mass="72030">MYETSVFETVGWEWQYTPFTPILLAAGSIMASIGVYAWQNREVTGASSFAALMVGTALWAITYAFQLAGANEAMIGFWADANHVGVTIVPVAWFCFTLQFAARDRWLNRRTILGLSVVPAVYLLLVSTNRYHHLVREPIETKHVADGTLVVSQHEFGIAFWAHAAYSYTLMAVGVLVLTHLLFWSPRVYRRQVGLLIVGAAIAGATNVLYHAGFGPLPYVDLTAFSFTISGFLFFLAIYHYRLFDLTPVARSLIVDTLQDGMIVLNTDDRVVDINESAGRLLAVDPDDVIGDPFESLFPDDGTFVDPTRYDPTERTDGGVTTDPDSTTEPSSETGRTTVPPPLLEFPSSEESVDVGPSVSSTPTDESSPNEAEFVVGRGATRRHLRLTSTPVRGVGDDLLGRSIVVRDVTETRRLQAEVEETLERLRRSNAELESFAGVVSHDLREPLRTIEQSLSIVEPNADELDPEHAEFVRVARENAQRAQRMIADLLAYSKIERETNEFGPVDCDRLVTEVLDGLRFEIDDRNATVDVDELPTVHGVDHLLRRLFQNLLANALEYSGDEPPEITVSGERNGSTWVFTVQDSGVGIAPEYADRVFDLFERGDRTSDGGGTGMGLAICEKIVAIHDGRIDVDSTPGVGTSITFEIPIEPPTE</sequence>
<dbReference type="InterPro" id="IPR036890">
    <property type="entry name" value="HATPase_C_sf"/>
</dbReference>
<dbReference type="SMART" id="SM00387">
    <property type="entry name" value="HATPase_c"/>
    <property type="match status" value="1"/>
</dbReference>
<keyword evidence="5" id="KW-0418">Kinase</keyword>
<dbReference type="FunFam" id="3.30.565.10:FF:000006">
    <property type="entry name" value="Sensor histidine kinase WalK"/>
    <property type="match status" value="1"/>
</dbReference>
<protein>
    <recommendedName>
        <fullName evidence="2">histidine kinase</fullName>
        <ecNumber evidence="2">2.7.13.3</ecNumber>
    </recommendedName>
</protein>
<evidence type="ECO:0000256" key="5">
    <source>
        <dbReference type="ARBA" id="ARBA00022777"/>
    </source>
</evidence>
<evidence type="ECO:0000256" key="8">
    <source>
        <dbReference type="SAM" id="MobiDB-lite"/>
    </source>
</evidence>
<dbReference type="InterPro" id="IPR050351">
    <property type="entry name" value="BphY/WalK/GraS-like"/>
</dbReference>
<dbReference type="AlphaFoldDB" id="A0A5D5AUB6"/>
<keyword evidence="9" id="KW-1133">Transmembrane helix</keyword>
<dbReference type="InterPro" id="IPR031621">
    <property type="entry name" value="HisKA_7TM"/>
</dbReference>
<evidence type="ECO:0000256" key="3">
    <source>
        <dbReference type="ARBA" id="ARBA00022553"/>
    </source>
</evidence>
<dbReference type="InterPro" id="IPR003594">
    <property type="entry name" value="HATPase_dom"/>
</dbReference>
<feature type="transmembrane region" description="Helical" evidence="9">
    <location>
        <begin position="81"/>
        <end position="100"/>
    </location>
</feature>
<feature type="coiled-coil region" evidence="7">
    <location>
        <begin position="409"/>
        <end position="436"/>
    </location>
</feature>
<feature type="compositionally biased region" description="Polar residues" evidence="8">
    <location>
        <begin position="358"/>
        <end position="370"/>
    </location>
</feature>
<dbReference type="SMART" id="SM00091">
    <property type="entry name" value="PAS"/>
    <property type="match status" value="1"/>
</dbReference>
<dbReference type="Gene3D" id="1.10.287.130">
    <property type="match status" value="1"/>
</dbReference>
<evidence type="ECO:0000259" key="12">
    <source>
        <dbReference type="PROSITE" id="PS50113"/>
    </source>
</evidence>
<dbReference type="Pfam" id="PF16927">
    <property type="entry name" value="HisKA_7TM"/>
    <property type="match status" value="1"/>
</dbReference>
<dbReference type="GO" id="GO:0000156">
    <property type="term" value="F:phosphorelay response regulator activity"/>
    <property type="evidence" value="ECO:0007669"/>
    <property type="project" value="TreeGrafter"/>
</dbReference>